<keyword evidence="8" id="KW-1185">Reference proteome</keyword>
<evidence type="ECO:0000256" key="5">
    <source>
        <dbReference type="ARBA" id="ARBA00023204"/>
    </source>
</evidence>
<dbReference type="SUPFAM" id="SSF52980">
    <property type="entry name" value="Restriction endonuclease-like"/>
    <property type="match status" value="1"/>
</dbReference>
<keyword evidence="2" id="KW-0255">Endonuclease</keyword>
<keyword evidence="5" id="KW-0234">DNA repair</keyword>
<evidence type="ECO:0000313" key="8">
    <source>
        <dbReference type="Proteomes" id="UP000009222"/>
    </source>
</evidence>
<keyword evidence="4" id="KW-0378">Hydrolase</keyword>
<accession>F5YF52</accession>
<dbReference type="InterPro" id="IPR004603">
    <property type="entry name" value="DNA_mismatch_endonuc_vsr"/>
</dbReference>
<evidence type="ECO:0000256" key="1">
    <source>
        <dbReference type="ARBA" id="ARBA00022722"/>
    </source>
</evidence>
<organism evidence="7 8">
    <name type="scientific">Leadbettera azotonutricia (strain ATCC BAA-888 / DSM 13862 / ZAS-9)</name>
    <name type="common">Treponema azotonutricium</name>
    <dbReference type="NCBI Taxonomy" id="545695"/>
    <lineage>
        <taxon>Bacteria</taxon>
        <taxon>Pseudomonadati</taxon>
        <taxon>Spirochaetota</taxon>
        <taxon>Spirochaetia</taxon>
        <taxon>Spirochaetales</taxon>
        <taxon>Breznakiellaceae</taxon>
        <taxon>Leadbettera</taxon>
    </lineage>
</organism>
<dbReference type="GO" id="GO:0006298">
    <property type="term" value="P:mismatch repair"/>
    <property type="evidence" value="ECO:0007669"/>
    <property type="project" value="InterPro"/>
</dbReference>
<evidence type="ECO:0000313" key="7">
    <source>
        <dbReference type="EMBL" id="AEF80361.1"/>
    </source>
</evidence>
<evidence type="ECO:0000256" key="3">
    <source>
        <dbReference type="ARBA" id="ARBA00022763"/>
    </source>
</evidence>
<dbReference type="KEGG" id="taz:TREAZ_2514"/>
<reference evidence="7 8" key="2">
    <citation type="journal article" date="2011" name="ISME J.">
        <title>RNA-seq reveals cooperative metabolic interactions between two termite-gut spirochete species in co-culture.</title>
        <authorList>
            <person name="Rosenthal A.Z."/>
            <person name="Matson E.G."/>
            <person name="Eldar A."/>
            <person name="Leadbetter J.R."/>
        </authorList>
    </citation>
    <scope>NUCLEOTIDE SEQUENCE [LARGE SCALE GENOMIC DNA]</scope>
    <source>
        <strain evidence="8">ATCC BAA-888 / DSM 13862 / ZAS-9</strain>
    </source>
</reference>
<dbReference type="InterPro" id="IPR011335">
    <property type="entry name" value="Restrct_endonuc-II-like"/>
</dbReference>
<dbReference type="CDD" id="cd00221">
    <property type="entry name" value="Vsr"/>
    <property type="match status" value="1"/>
</dbReference>
<sequence length="167" mass="20006">MSRELLTKIRPGIILYQNMNNVSETRHRTMSRIKNKDTDIELLFRKALWHEGIRYRKNYPALPGKPDIAITRYKIAIFCDGEFWHGKNWQKQKSKIKNNKEYWIPKIENNMARDNKKEQELFRLGWIVLHFWGEEIKKDTAACVWEVKEHIIKCQSESSGFNDPRLS</sequence>
<gene>
    <name evidence="7" type="ordered locus">TREAZ_2514</name>
</gene>
<dbReference type="InParanoid" id="F5YF52"/>
<name>F5YF52_LEAAZ</name>
<dbReference type="eggNOG" id="COG3727">
    <property type="taxonomic scope" value="Bacteria"/>
</dbReference>
<reference evidence="8" key="1">
    <citation type="submission" date="2009-12" db="EMBL/GenBank/DDBJ databases">
        <title>Complete sequence of Treponema azotonutricium strain ZAS-9.</title>
        <authorList>
            <person name="Tetu S.G."/>
            <person name="Matson E."/>
            <person name="Ren Q."/>
            <person name="Seshadri R."/>
            <person name="Elbourne L."/>
            <person name="Hassan K.A."/>
            <person name="Durkin A."/>
            <person name="Radune D."/>
            <person name="Mohamoud Y."/>
            <person name="Shay R."/>
            <person name="Jin S."/>
            <person name="Zhang X."/>
            <person name="Lucey K."/>
            <person name="Ballor N.R."/>
            <person name="Ottesen E."/>
            <person name="Rosenthal R."/>
            <person name="Allen A."/>
            <person name="Leadbetter J.R."/>
            <person name="Paulsen I.T."/>
        </authorList>
    </citation>
    <scope>NUCLEOTIDE SEQUENCE [LARGE SCALE GENOMIC DNA]</scope>
    <source>
        <strain evidence="8">ATCC BAA-888 / DSM 13862 / ZAS-9</strain>
    </source>
</reference>
<dbReference type="EMBL" id="CP001841">
    <property type="protein sequence ID" value="AEF80361.1"/>
    <property type="molecule type" value="Genomic_DNA"/>
</dbReference>
<comment type="similarity">
    <text evidence="6">Belongs to the Vsr family.</text>
</comment>
<dbReference type="Pfam" id="PF03852">
    <property type="entry name" value="Vsr"/>
    <property type="match status" value="1"/>
</dbReference>
<evidence type="ECO:0000256" key="2">
    <source>
        <dbReference type="ARBA" id="ARBA00022759"/>
    </source>
</evidence>
<proteinExistence type="inferred from homology"/>
<keyword evidence="3" id="KW-0227">DNA damage</keyword>
<evidence type="ECO:0000256" key="6">
    <source>
        <dbReference type="ARBA" id="ARBA00029466"/>
    </source>
</evidence>
<dbReference type="STRING" id="545695.TREAZ_2514"/>
<keyword evidence="1" id="KW-0540">Nuclease</keyword>
<evidence type="ECO:0000256" key="4">
    <source>
        <dbReference type="ARBA" id="ARBA00022801"/>
    </source>
</evidence>
<dbReference type="AlphaFoldDB" id="F5YF52"/>
<dbReference type="HOGENOM" id="CLU_111913_2_2_12"/>
<dbReference type="Proteomes" id="UP000009222">
    <property type="component" value="Chromosome"/>
</dbReference>
<protein>
    <submittedName>
        <fullName evidence="7">Patch repair protein</fullName>
    </submittedName>
</protein>
<dbReference type="GO" id="GO:0016787">
    <property type="term" value="F:hydrolase activity"/>
    <property type="evidence" value="ECO:0007669"/>
    <property type="project" value="UniProtKB-KW"/>
</dbReference>
<dbReference type="Gene3D" id="3.40.960.10">
    <property type="entry name" value="VSR Endonuclease"/>
    <property type="match status" value="1"/>
</dbReference>
<dbReference type="GO" id="GO:0004519">
    <property type="term" value="F:endonuclease activity"/>
    <property type="evidence" value="ECO:0007669"/>
    <property type="project" value="UniProtKB-KW"/>
</dbReference>
<dbReference type="NCBIfam" id="TIGR00632">
    <property type="entry name" value="vsr"/>
    <property type="match status" value="1"/>
</dbReference>